<evidence type="ECO:0000256" key="4">
    <source>
        <dbReference type="ARBA" id="ARBA00004624"/>
    </source>
</evidence>
<dbReference type="FunFam" id="3.40.850.10:FF:000011">
    <property type="entry name" value="Kinesin family member 21A"/>
    <property type="match status" value="1"/>
</dbReference>
<evidence type="ECO:0000256" key="13">
    <source>
        <dbReference type="ARBA" id="ARBA00023175"/>
    </source>
</evidence>
<evidence type="ECO:0000256" key="15">
    <source>
        <dbReference type="ARBA" id="ARBA00023273"/>
    </source>
</evidence>
<evidence type="ECO:0000256" key="1">
    <source>
        <dbReference type="ARBA" id="ARBA00004245"/>
    </source>
</evidence>
<keyword evidence="9" id="KW-0677">Repeat</keyword>
<dbReference type="CDD" id="cd01372">
    <property type="entry name" value="KISc_KIF4"/>
    <property type="match status" value="1"/>
</dbReference>
<dbReference type="GO" id="GO:0005524">
    <property type="term" value="F:ATP binding"/>
    <property type="evidence" value="ECO:0007669"/>
    <property type="project" value="UniProtKB-UniRule"/>
</dbReference>
<keyword evidence="5" id="KW-0963">Cytoplasm</keyword>
<evidence type="ECO:0000256" key="14">
    <source>
        <dbReference type="ARBA" id="ARBA00023212"/>
    </source>
</evidence>
<feature type="coiled-coil region" evidence="18">
    <location>
        <begin position="828"/>
        <end position="862"/>
    </location>
</feature>
<keyword evidence="15" id="KW-0966">Cell projection</keyword>
<evidence type="ECO:0000256" key="10">
    <source>
        <dbReference type="ARBA" id="ARBA00022741"/>
    </source>
</evidence>
<evidence type="ECO:0000256" key="11">
    <source>
        <dbReference type="ARBA" id="ARBA00022840"/>
    </source>
</evidence>
<dbReference type="Ensembl" id="ENSPNYT00000016210.1">
    <property type="protein sequence ID" value="ENSPNYP00000015809.1"/>
    <property type="gene ID" value="ENSPNYG00000011930.1"/>
</dbReference>
<dbReference type="SUPFAM" id="SSF46579">
    <property type="entry name" value="Prefoldin"/>
    <property type="match status" value="1"/>
</dbReference>
<dbReference type="GO" id="GO:0030425">
    <property type="term" value="C:dendrite"/>
    <property type="evidence" value="ECO:0007669"/>
    <property type="project" value="UniProtKB-SubCell"/>
</dbReference>
<evidence type="ECO:0000256" key="12">
    <source>
        <dbReference type="ARBA" id="ARBA00023054"/>
    </source>
</evidence>
<dbReference type="GO" id="GO:0051231">
    <property type="term" value="P:spindle elongation"/>
    <property type="evidence" value="ECO:0007669"/>
    <property type="project" value="TreeGrafter"/>
</dbReference>
<dbReference type="GO" id="GO:0003777">
    <property type="term" value="F:microtubule motor activity"/>
    <property type="evidence" value="ECO:0007669"/>
    <property type="project" value="InterPro"/>
</dbReference>
<feature type="region of interest" description="Disordered" evidence="19">
    <location>
        <begin position="763"/>
        <end position="796"/>
    </location>
</feature>
<dbReference type="FunFam" id="2.130.10.10:FF:000233">
    <property type="entry name" value="Kinesin family member 21A"/>
    <property type="match status" value="1"/>
</dbReference>
<comment type="subcellular location">
    <subcellularLocation>
        <location evidence="3">Cell projection</location>
        <location evidence="3">Axon</location>
    </subcellularLocation>
    <subcellularLocation>
        <location evidence="2">Cell projection</location>
        <location evidence="2">Dendrite</location>
    </subcellularLocation>
    <subcellularLocation>
        <location evidence="4">Cell projection</location>
        <location evidence="4">Growth cone</location>
    </subcellularLocation>
    <subcellularLocation>
        <location evidence="1">Cytoplasm</location>
        <location evidence="1">Cytoskeleton</location>
    </subcellularLocation>
</comment>
<evidence type="ECO:0000259" key="20">
    <source>
        <dbReference type="PROSITE" id="PS50067"/>
    </source>
</evidence>
<evidence type="ECO:0000256" key="3">
    <source>
        <dbReference type="ARBA" id="ARBA00004489"/>
    </source>
</evidence>
<organism evidence="21">
    <name type="scientific">Pundamilia nyererei</name>
    <dbReference type="NCBI Taxonomy" id="303518"/>
    <lineage>
        <taxon>Eukaryota</taxon>
        <taxon>Metazoa</taxon>
        <taxon>Chordata</taxon>
        <taxon>Craniata</taxon>
        <taxon>Vertebrata</taxon>
        <taxon>Euteleostomi</taxon>
        <taxon>Actinopterygii</taxon>
        <taxon>Neopterygii</taxon>
        <taxon>Teleostei</taxon>
        <taxon>Neoteleostei</taxon>
        <taxon>Acanthomorphata</taxon>
        <taxon>Ovalentaria</taxon>
        <taxon>Cichlomorphae</taxon>
        <taxon>Cichliformes</taxon>
        <taxon>Cichlidae</taxon>
        <taxon>African cichlids</taxon>
        <taxon>Pseudocrenilabrinae</taxon>
        <taxon>Haplochromini</taxon>
        <taxon>Pundamilia</taxon>
    </lineage>
</organism>
<keyword evidence="14" id="KW-0206">Cytoskeleton</keyword>
<dbReference type="PANTHER" id="PTHR47969:SF31">
    <property type="entry name" value="KINESIN FAMILY MEMBER 21A"/>
    <property type="match status" value="1"/>
</dbReference>
<evidence type="ECO:0000256" key="9">
    <source>
        <dbReference type="ARBA" id="ARBA00022737"/>
    </source>
</evidence>
<evidence type="ECO:0000256" key="16">
    <source>
        <dbReference type="PROSITE-ProRule" id="PRU00221"/>
    </source>
</evidence>
<dbReference type="SUPFAM" id="SSF52540">
    <property type="entry name" value="P-loop containing nucleoside triphosphate hydrolases"/>
    <property type="match status" value="1"/>
</dbReference>
<keyword evidence="8" id="KW-0493">Microtubule</keyword>
<feature type="coiled-coil region" evidence="18">
    <location>
        <begin position="358"/>
        <end position="385"/>
    </location>
</feature>
<dbReference type="PROSITE" id="PS00678">
    <property type="entry name" value="WD_REPEATS_1"/>
    <property type="match status" value="1"/>
</dbReference>
<evidence type="ECO:0000313" key="21">
    <source>
        <dbReference type="Ensembl" id="ENSPNYP00000015809.1"/>
    </source>
</evidence>
<dbReference type="SUPFAM" id="SSF50998">
    <property type="entry name" value="Quinoprotein alcohol dehydrogenase-like"/>
    <property type="match status" value="1"/>
</dbReference>
<feature type="repeat" description="WD" evidence="16">
    <location>
        <begin position="1154"/>
        <end position="1193"/>
    </location>
</feature>
<dbReference type="GO" id="GO:0005875">
    <property type="term" value="C:microtubule associated complex"/>
    <property type="evidence" value="ECO:0007669"/>
    <property type="project" value="TreeGrafter"/>
</dbReference>
<keyword evidence="10 17" id="KW-0547">Nucleotide-binding</keyword>
<dbReference type="GO" id="GO:0005874">
    <property type="term" value="C:microtubule"/>
    <property type="evidence" value="ECO:0007669"/>
    <property type="project" value="UniProtKB-KW"/>
</dbReference>
<dbReference type="InterPro" id="IPR027417">
    <property type="entry name" value="P-loop_NTPase"/>
</dbReference>
<dbReference type="PROSITE" id="PS00411">
    <property type="entry name" value="KINESIN_MOTOR_1"/>
    <property type="match status" value="1"/>
</dbReference>
<dbReference type="GO" id="GO:0072112">
    <property type="term" value="P:podocyte differentiation"/>
    <property type="evidence" value="ECO:0007669"/>
    <property type="project" value="Ensembl"/>
</dbReference>
<feature type="compositionally biased region" description="Polar residues" evidence="19">
    <location>
        <begin position="780"/>
        <end position="796"/>
    </location>
</feature>
<feature type="binding site" evidence="17">
    <location>
        <begin position="74"/>
        <end position="81"/>
    </location>
    <ligand>
        <name>ATP</name>
        <dbReference type="ChEBI" id="CHEBI:30616"/>
    </ligand>
</feature>
<protein>
    <submittedName>
        <fullName evidence="21">Kinesin-like protein KIF21A</fullName>
    </submittedName>
</protein>
<dbReference type="Gene3D" id="3.40.850.10">
    <property type="entry name" value="Kinesin motor domain"/>
    <property type="match status" value="1"/>
</dbReference>
<dbReference type="InterPro" id="IPR001752">
    <property type="entry name" value="Kinesin_motor_dom"/>
</dbReference>
<dbReference type="GO" id="GO:0003094">
    <property type="term" value="P:glomerular filtration"/>
    <property type="evidence" value="ECO:0007669"/>
    <property type="project" value="Ensembl"/>
</dbReference>
<dbReference type="Pfam" id="PF23204">
    <property type="entry name" value="KIF21A_2nd"/>
    <property type="match status" value="1"/>
</dbReference>
<evidence type="ECO:0000256" key="8">
    <source>
        <dbReference type="ARBA" id="ARBA00022701"/>
    </source>
</evidence>
<accession>A0A3B4G154</accession>
<dbReference type="Gene3D" id="2.130.10.10">
    <property type="entry name" value="YVTN repeat-like/Quinoprotein amine dehydrogenase"/>
    <property type="match status" value="3"/>
</dbReference>
<dbReference type="GeneTree" id="ENSGT00940000155323"/>
<evidence type="ECO:0000256" key="19">
    <source>
        <dbReference type="SAM" id="MobiDB-lite"/>
    </source>
</evidence>
<evidence type="ECO:0000256" key="2">
    <source>
        <dbReference type="ARBA" id="ARBA00004279"/>
    </source>
</evidence>
<dbReference type="SMART" id="SM00129">
    <property type="entry name" value="KISc"/>
    <property type="match status" value="1"/>
</dbReference>
<comment type="similarity">
    <text evidence="17">Belongs to the TRAFAC class myosin-kinesin ATPase superfamily. Kinesin family.</text>
</comment>
<feature type="repeat" description="WD" evidence="16">
    <location>
        <begin position="1194"/>
        <end position="1225"/>
    </location>
</feature>
<dbReference type="CDD" id="cd22263">
    <property type="entry name" value="Rcc_KIF21A"/>
    <property type="match status" value="1"/>
</dbReference>
<reference evidence="21" key="1">
    <citation type="submission" date="2023-09" db="UniProtKB">
        <authorList>
            <consortium name="Ensembl"/>
        </authorList>
    </citation>
    <scope>IDENTIFICATION</scope>
</reference>
<dbReference type="InterPro" id="IPR056533">
    <property type="entry name" value="KIF21A/B_hel_1"/>
</dbReference>
<dbReference type="PANTHER" id="PTHR47969">
    <property type="entry name" value="CHROMOSOME-ASSOCIATED KINESIN KIF4A-RELATED"/>
    <property type="match status" value="1"/>
</dbReference>
<dbReference type="Pfam" id="PF25764">
    <property type="entry name" value="KIF21A_4th"/>
    <property type="match status" value="1"/>
</dbReference>
<dbReference type="InterPro" id="IPR011047">
    <property type="entry name" value="Quinoprotein_ADH-like_sf"/>
</dbReference>
<evidence type="ECO:0000256" key="18">
    <source>
        <dbReference type="SAM" id="Coils"/>
    </source>
</evidence>
<evidence type="ECO:0000256" key="6">
    <source>
        <dbReference type="ARBA" id="ARBA00022553"/>
    </source>
</evidence>
<keyword evidence="12 18" id="KW-0175">Coiled coil</keyword>
<feature type="domain" description="Kinesin motor" evidence="20">
    <location>
        <begin position="1"/>
        <end position="350"/>
    </location>
</feature>
<dbReference type="PROSITE" id="PS50082">
    <property type="entry name" value="WD_REPEATS_2"/>
    <property type="match status" value="4"/>
</dbReference>
<keyword evidence="6" id="KW-0597">Phosphoprotein</keyword>
<dbReference type="STRING" id="303518.ENSPNYP00000015809"/>
<proteinExistence type="inferred from homology"/>
<name>A0A3B4G154_9CICH</name>
<dbReference type="Pfam" id="PF00225">
    <property type="entry name" value="Kinesin"/>
    <property type="match status" value="1"/>
</dbReference>
<evidence type="ECO:0000256" key="17">
    <source>
        <dbReference type="PROSITE-ProRule" id="PRU00283"/>
    </source>
</evidence>
<dbReference type="InterPro" id="IPR027640">
    <property type="entry name" value="Kinesin-like_fam"/>
</dbReference>
<dbReference type="CDD" id="cd00200">
    <property type="entry name" value="WD40"/>
    <property type="match status" value="1"/>
</dbReference>
<sequence length="1482" mass="166107">RIRPQLAREKIEGCHICTYVMPGEPQVILGKDKAFTYDFVFDMDSQQETIYGTCTEKLIEGCFEGYNATVFAYGQTGSGKTYTMGTGFDVNIADEELGIIPRAVHHLFKGIEERRRTAQEQGRPVPEFKINAQFLELYNEEVLDLFDSARDMKQKSHIKIHEDANGGIYTVGVTTRTVSSEAEMMQCLKLGALSRTTASTQMNVQSSRSHAIFTIHLCQVRVCQENDTDNRVTNGNSEMDEYETLTAKFHFVDLAGSERLKRTGATGDRAKEGISINCGLLALGNVISALGDRSKRASHVPYRDSKLTRLLQDSLGGNSQTVMIACISPSDRDFMETLNTLKYANRARNIKNKVMVNQDKASQQISALRTEIARLQMELMEYKTGKRLVGEDGVESLSDMFHENSMLQTENSNLRVRVKAMQETIDAQRARLTQLLSDQANQILARAGEGGTEEIGNMIQSYIKEIEDLRAKLLESEAVSENLRKNLSRASNRQSFFGGSSSFSSTLLAPEKETADIIELAKKDLEKLKKREKKKKKRYICFISDDSDSESDEKENYQADLANITCEIAIKQKLIDELENSQRRLHTLKQQYEQKLMMLQCKIRDTQLERDRVLQNMSSVETGTEDKARKIKAEYEKKLSIMNKELQKLQSAQKEHARLLKNQSQYEKQLKKLQMDVAEMKRTKVRLMKQMKEQQEKNRMNESRRNREIASLKKDQRKQEHQLKLLEAQKRQQELILRRKTEEVTALRRQVRPTSGKVIRKVNLPEPVQDSSHRPPSGRMYSSSNSAPNGTWSSYRRTGSVYSTRMARNKWQSLERRISDVIMQRMTISNMETDMNRLLKQREELTKRKEKVLRKKDRLLREGPEAEKTVLPINEEVEALTANIDYINDSIADCQANIMQMEETKEEGDSVDVSAVIGSCTLTEARFLLDHFMSMAINKGLQAAQRESQVKVMEGRLKQTEITSATQNQLLFHMLKEKAEFNPELDALLGNALQAHSIMSVCIKKLVCISSSTLATDFMKLCGETKTRNKARRRTTTQMELLYANSDSAPDAPTVDFSSPMLPLAETPDAGGDMDLSGSVRDYAALSPGFSSKMGSICMSLLCEFGVFFSSFFTLPCVMLPFMMVVCLFSRGVINPVPPTKSSRSSTLQCVHVAEGHSKAVLCVDCTDDLLFTGSKDRTCKVWNLVTGQEIMSLAGHPNNVVSVRYSSSLVFTVSTSYIKVWDIRDSAKCIRTLTSSGQVNVGDVCASNTSRTVTIPAGENQINQIALNPNGTVLYAAAGNSVRVWDLRRFASTGKLTGHLGPVMCLTVDQSGNSQDLVITGSKDHYIKLFDVTEGSLGSISPTHNFEPPHYDGIESLVIQGDIFFSGSRDNGIKKWDLDRKDLLQQVPNAHRDWVCALGVVPGSPALLSGCRGGVLKLWHTDTLGTLGELKGHESPINSISANSSHLFTASDDRTVKIWRARGGLDGTLEVVDSVDEVASN</sequence>
<dbReference type="Pfam" id="PF00400">
    <property type="entry name" value="WD40"/>
    <property type="match status" value="4"/>
</dbReference>
<dbReference type="FunFam" id="2.130.10.10:FF:001310">
    <property type="entry name" value="kinesin-like protein KIF21A isoform X2"/>
    <property type="match status" value="1"/>
</dbReference>
<dbReference type="InterPro" id="IPR036961">
    <property type="entry name" value="Kinesin_motor_dom_sf"/>
</dbReference>
<dbReference type="GO" id="GO:0008017">
    <property type="term" value="F:microtubule binding"/>
    <property type="evidence" value="ECO:0007669"/>
    <property type="project" value="InterPro"/>
</dbReference>
<dbReference type="PRINTS" id="PR00380">
    <property type="entry name" value="KINESINHEAVY"/>
</dbReference>
<dbReference type="Pfam" id="PF23203">
    <property type="entry name" value="KIF21A"/>
    <property type="match status" value="1"/>
</dbReference>
<dbReference type="InterPro" id="IPR015943">
    <property type="entry name" value="WD40/YVTN_repeat-like_dom_sf"/>
</dbReference>
<feature type="region of interest" description="Disordered" evidence="19">
    <location>
        <begin position="692"/>
        <end position="720"/>
    </location>
</feature>
<dbReference type="InterPro" id="IPR019775">
    <property type="entry name" value="WD40_repeat_CS"/>
</dbReference>
<dbReference type="PROSITE" id="PS50294">
    <property type="entry name" value="WD_REPEATS_REGION"/>
    <property type="match status" value="2"/>
</dbReference>
<dbReference type="InterPro" id="IPR001680">
    <property type="entry name" value="WD40_rpt"/>
</dbReference>
<keyword evidence="13 17" id="KW-0505">Motor protein</keyword>
<keyword evidence="7 16" id="KW-0853">WD repeat</keyword>
<evidence type="ECO:0000256" key="5">
    <source>
        <dbReference type="ARBA" id="ARBA00022490"/>
    </source>
</evidence>
<dbReference type="InterPro" id="IPR019821">
    <property type="entry name" value="Kinesin_motor_CS"/>
</dbReference>
<evidence type="ECO:0000256" key="7">
    <source>
        <dbReference type="ARBA" id="ARBA00022574"/>
    </source>
</evidence>
<feature type="repeat" description="WD" evidence="16">
    <location>
        <begin position="1348"/>
        <end position="1387"/>
    </location>
</feature>
<gene>
    <name evidence="21" type="primary">KIF21A</name>
</gene>
<keyword evidence="11 17" id="KW-0067">ATP-binding</keyword>
<dbReference type="GO" id="GO:0007052">
    <property type="term" value="P:mitotic spindle organization"/>
    <property type="evidence" value="ECO:0007669"/>
    <property type="project" value="TreeGrafter"/>
</dbReference>
<dbReference type="PROSITE" id="PS50067">
    <property type="entry name" value="KINESIN_MOTOR_2"/>
    <property type="match status" value="1"/>
</dbReference>
<dbReference type="SMART" id="SM00320">
    <property type="entry name" value="WD40"/>
    <property type="match status" value="7"/>
</dbReference>
<dbReference type="GO" id="GO:0030426">
    <property type="term" value="C:growth cone"/>
    <property type="evidence" value="ECO:0007669"/>
    <property type="project" value="UniProtKB-SubCell"/>
</dbReference>
<feature type="repeat" description="WD" evidence="16">
    <location>
        <begin position="1431"/>
        <end position="1460"/>
    </location>
</feature>
<dbReference type="GO" id="GO:0007018">
    <property type="term" value="P:microtubule-based movement"/>
    <property type="evidence" value="ECO:0007669"/>
    <property type="project" value="InterPro"/>
</dbReference>
<dbReference type="InterPro" id="IPR056532">
    <property type="entry name" value="KIF21A/B_hel_2"/>
</dbReference>